<dbReference type="Proteomes" id="UP000680866">
    <property type="component" value="Chromosome"/>
</dbReference>
<organism evidence="2 3">
    <name type="scientific">Polymorphospora rubra</name>
    <dbReference type="NCBI Taxonomy" id="338584"/>
    <lineage>
        <taxon>Bacteria</taxon>
        <taxon>Bacillati</taxon>
        <taxon>Actinomycetota</taxon>
        <taxon>Actinomycetes</taxon>
        <taxon>Micromonosporales</taxon>
        <taxon>Micromonosporaceae</taxon>
        <taxon>Polymorphospora</taxon>
    </lineage>
</organism>
<accession>A0A810N631</accession>
<dbReference type="EMBL" id="AP023359">
    <property type="protein sequence ID" value="BCJ68866.1"/>
    <property type="molecule type" value="Genomic_DNA"/>
</dbReference>
<proteinExistence type="predicted"/>
<evidence type="ECO:0000313" key="2">
    <source>
        <dbReference type="EMBL" id="BCJ68866.1"/>
    </source>
</evidence>
<dbReference type="Pfam" id="PF13360">
    <property type="entry name" value="PQQ_2"/>
    <property type="match status" value="1"/>
</dbReference>
<dbReference type="Gene3D" id="2.130.10.10">
    <property type="entry name" value="YVTN repeat-like/Quinoprotein amine dehydrogenase"/>
    <property type="match status" value="1"/>
</dbReference>
<keyword evidence="3" id="KW-1185">Reference proteome</keyword>
<dbReference type="InterPro" id="IPR002372">
    <property type="entry name" value="PQQ_rpt_dom"/>
</dbReference>
<sequence>MSAGPVVIDLGVRTHEPPAEPAPSRPALARHLRTAVTALVVLLVLAIGGSAPPPGPALVEVAAPPTVVMQHELLVGDRLYVVQPPTDRSFRRTVTAYDLARGAALWTTPIGVETRVLGPESEASLSIAGDRVLVHTEDRTFVLDSASGRLRASVPHHVTGGGAGNVGLVRETAWSFAPGASGSDATVRVVSGATGEILHVTAARPGEAPRFSVQVDGVSVRAFDLDTGTELWATGPVTAGELLPGEPPSVAVLTRDGVLEVRDARTGAVRHSRAGAVDGSTGWLRVAGDLVLAQTGSSEVTAYAAGTLETVWRATLPGRGAAYGCGAVVCVAMAGRSLLIDAGSGRPLGEVVANGHLDSRGGHLLRLGPREGELDHTVDPYSGRPLVDLSDWPEPVIPGDGSPLVLTRPDRLPDRAWFAVVEAGATRIQVLGPVPQRVSQCQSSGIHIACRTGNGLRVWTYR</sequence>
<dbReference type="AlphaFoldDB" id="A0A810N631"/>
<dbReference type="SUPFAM" id="SSF50998">
    <property type="entry name" value="Quinoprotein alcohol dehydrogenase-like"/>
    <property type="match status" value="1"/>
</dbReference>
<evidence type="ECO:0000259" key="1">
    <source>
        <dbReference type="Pfam" id="PF13360"/>
    </source>
</evidence>
<gene>
    <name evidence="2" type="ORF">Prubr_58870</name>
</gene>
<name>A0A810N631_9ACTN</name>
<feature type="domain" description="Pyrrolo-quinoline quinone repeat" evidence="1">
    <location>
        <begin position="219"/>
        <end position="355"/>
    </location>
</feature>
<dbReference type="KEGG" id="pry:Prubr_58870"/>
<dbReference type="InterPro" id="IPR015943">
    <property type="entry name" value="WD40/YVTN_repeat-like_dom_sf"/>
</dbReference>
<dbReference type="RefSeq" id="WP_212818036.1">
    <property type="nucleotide sequence ID" value="NZ_AP023359.1"/>
</dbReference>
<dbReference type="Gene3D" id="2.40.10.480">
    <property type="match status" value="1"/>
</dbReference>
<protein>
    <recommendedName>
        <fullName evidence="1">Pyrrolo-quinoline quinone repeat domain-containing protein</fullName>
    </recommendedName>
</protein>
<reference evidence="2" key="1">
    <citation type="submission" date="2020-08" db="EMBL/GenBank/DDBJ databases">
        <title>Whole genome shotgun sequence of Polymorphospora rubra NBRC 101157.</title>
        <authorList>
            <person name="Komaki H."/>
            <person name="Tamura T."/>
        </authorList>
    </citation>
    <scope>NUCLEOTIDE SEQUENCE</scope>
    <source>
        <strain evidence="2">NBRC 101157</strain>
    </source>
</reference>
<dbReference type="InterPro" id="IPR011047">
    <property type="entry name" value="Quinoprotein_ADH-like_sf"/>
</dbReference>
<evidence type="ECO:0000313" key="3">
    <source>
        <dbReference type="Proteomes" id="UP000680866"/>
    </source>
</evidence>